<accession>A0A9D6LBK7</accession>
<protein>
    <submittedName>
        <fullName evidence="2">Peptidase S41</fullName>
    </submittedName>
</protein>
<evidence type="ECO:0000313" key="2">
    <source>
        <dbReference type="EMBL" id="MBI3540392.1"/>
    </source>
</evidence>
<name>A0A9D6LBK7_UNCEI</name>
<organism evidence="2 3">
    <name type="scientific">Eiseniibacteriota bacterium</name>
    <dbReference type="NCBI Taxonomy" id="2212470"/>
    <lineage>
        <taxon>Bacteria</taxon>
        <taxon>Candidatus Eiseniibacteriota</taxon>
    </lineage>
</organism>
<dbReference type="InterPro" id="IPR055210">
    <property type="entry name" value="CtpA/B_N"/>
</dbReference>
<sequence length="93" mass="10373">MAFFRRTSLGPLAVAMALALLLGFGLARGLQATDDMRSQLDLFSQVLYLVQNNYVEAPDNEKLIKGAIDGMLKTLDPHTVYVPMQRAQQMDEE</sequence>
<reference evidence="2" key="1">
    <citation type="submission" date="2020-07" db="EMBL/GenBank/DDBJ databases">
        <title>Huge and variable diversity of episymbiotic CPR bacteria and DPANN archaea in groundwater ecosystems.</title>
        <authorList>
            <person name="He C.Y."/>
            <person name="Keren R."/>
            <person name="Whittaker M."/>
            <person name="Farag I.F."/>
            <person name="Doudna J."/>
            <person name="Cate J.H.D."/>
            <person name="Banfield J.F."/>
        </authorList>
    </citation>
    <scope>NUCLEOTIDE SEQUENCE</scope>
    <source>
        <strain evidence="2">NC_groundwater_928_Pr1_S-0.2um_72_17</strain>
    </source>
</reference>
<dbReference type="InterPro" id="IPR029045">
    <property type="entry name" value="ClpP/crotonase-like_dom_sf"/>
</dbReference>
<dbReference type="SUPFAM" id="SSF52096">
    <property type="entry name" value="ClpP/crotonase"/>
    <property type="match status" value="1"/>
</dbReference>
<dbReference type="AlphaFoldDB" id="A0A9D6LBK7"/>
<dbReference type="EMBL" id="JACQAY010000299">
    <property type="protein sequence ID" value="MBI3540392.1"/>
    <property type="molecule type" value="Genomic_DNA"/>
</dbReference>
<dbReference type="Proteomes" id="UP000807850">
    <property type="component" value="Unassembled WGS sequence"/>
</dbReference>
<feature type="non-terminal residue" evidence="2">
    <location>
        <position position="93"/>
    </location>
</feature>
<dbReference type="Pfam" id="PF22694">
    <property type="entry name" value="CtpB_N-like"/>
    <property type="match status" value="1"/>
</dbReference>
<evidence type="ECO:0000313" key="3">
    <source>
        <dbReference type="Proteomes" id="UP000807850"/>
    </source>
</evidence>
<gene>
    <name evidence="2" type="ORF">HY076_08985</name>
</gene>
<feature type="domain" description="Activating protease CtpA/B N-terminal" evidence="1">
    <location>
        <begin position="33"/>
        <end position="82"/>
    </location>
</feature>
<proteinExistence type="predicted"/>
<evidence type="ECO:0000259" key="1">
    <source>
        <dbReference type="Pfam" id="PF22694"/>
    </source>
</evidence>
<comment type="caution">
    <text evidence="2">The sequence shown here is derived from an EMBL/GenBank/DDBJ whole genome shotgun (WGS) entry which is preliminary data.</text>
</comment>